<keyword evidence="3" id="KW-0809">Transit peptide</keyword>
<keyword evidence="7" id="KW-1185">Reference proteome</keyword>
<evidence type="ECO:0000256" key="1">
    <source>
        <dbReference type="ARBA" id="ARBA00004173"/>
    </source>
</evidence>
<dbReference type="Pfam" id="PF07542">
    <property type="entry name" value="ATP12"/>
    <property type="match status" value="1"/>
</dbReference>
<name>A0A9P3PH82_LYOSH</name>
<evidence type="ECO:0000313" key="7">
    <source>
        <dbReference type="Proteomes" id="UP001063166"/>
    </source>
</evidence>
<dbReference type="InterPro" id="IPR042272">
    <property type="entry name" value="ATP12_ATP_synth-F1-assembly_N"/>
</dbReference>
<dbReference type="Gene3D" id="3.30.2180.10">
    <property type="entry name" value="ATP12-like"/>
    <property type="match status" value="1"/>
</dbReference>
<sequence>MFAARLGRCASNRWPAASSTGLLCPRTIPRARWNSTAAAADGPAISETNRAEATMKRFWEDVGIEKRGSTLAVTLDGRPLKTPGGKVLTLPQNKSLLASLIAAEWDHQATLLKPHALPATSIAARAVDDLQEGVTRAEVQEALLKYLDTDTVCFYQDHPPQLERLQAEHWDPLLDWARKTFNVEINKAESLLSSSQPAETKEKFRKVLAKFDQWEMAAMERATYVTKSFIIALGLVTKHLTVEQAALAATVEVCSQIERWGEVEDTHDVDYHDVRRQLGSAACLLSNV</sequence>
<organism evidence="6 7">
    <name type="scientific">Lyophyllum shimeji</name>
    <name type="common">Hon-shimeji</name>
    <name type="synonym">Tricholoma shimeji</name>
    <dbReference type="NCBI Taxonomy" id="47721"/>
    <lineage>
        <taxon>Eukaryota</taxon>
        <taxon>Fungi</taxon>
        <taxon>Dikarya</taxon>
        <taxon>Basidiomycota</taxon>
        <taxon>Agaricomycotina</taxon>
        <taxon>Agaricomycetes</taxon>
        <taxon>Agaricomycetidae</taxon>
        <taxon>Agaricales</taxon>
        <taxon>Tricholomatineae</taxon>
        <taxon>Lyophyllaceae</taxon>
        <taxon>Lyophyllum</taxon>
    </lineage>
</organism>
<protein>
    <submittedName>
        <fullName evidence="6">ATP12 chaperone protein</fullName>
    </submittedName>
</protein>
<dbReference type="Proteomes" id="UP001063166">
    <property type="component" value="Unassembled WGS sequence"/>
</dbReference>
<comment type="similarity">
    <text evidence="2">Belongs to the ATP12 family.</text>
</comment>
<dbReference type="GO" id="GO:0005739">
    <property type="term" value="C:mitochondrion"/>
    <property type="evidence" value="ECO:0007669"/>
    <property type="project" value="UniProtKB-SubCell"/>
</dbReference>
<dbReference type="EMBL" id="BRPK01000002">
    <property type="protein sequence ID" value="GLB35403.1"/>
    <property type="molecule type" value="Genomic_DNA"/>
</dbReference>
<evidence type="ECO:0000256" key="3">
    <source>
        <dbReference type="ARBA" id="ARBA00022946"/>
    </source>
</evidence>
<dbReference type="AlphaFoldDB" id="A0A9P3PH82"/>
<dbReference type="InterPro" id="IPR011419">
    <property type="entry name" value="ATP12_ATP_synth-F1-assembly"/>
</dbReference>
<reference evidence="6" key="1">
    <citation type="submission" date="2022-07" db="EMBL/GenBank/DDBJ databases">
        <title>The genome of Lyophyllum shimeji provides insight into the initial evolution of ectomycorrhizal fungal genome.</title>
        <authorList>
            <person name="Kobayashi Y."/>
            <person name="Shibata T."/>
            <person name="Hirakawa H."/>
            <person name="Shigenobu S."/>
            <person name="Nishiyama T."/>
            <person name="Yamada A."/>
            <person name="Hasebe M."/>
            <person name="Kawaguchi M."/>
        </authorList>
    </citation>
    <scope>NUCLEOTIDE SEQUENCE</scope>
    <source>
        <strain evidence="6">AT787</strain>
    </source>
</reference>
<evidence type="ECO:0000256" key="5">
    <source>
        <dbReference type="ARBA" id="ARBA00023186"/>
    </source>
</evidence>
<evidence type="ECO:0000256" key="4">
    <source>
        <dbReference type="ARBA" id="ARBA00023128"/>
    </source>
</evidence>
<dbReference type="GO" id="GO:0033615">
    <property type="term" value="P:mitochondrial proton-transporting ATP synthase complex assembly"/>
    <property type="evidence" value="ECO:0007669"/>
    <property type="project" value="TreeGrafter"/>
</dbReference>
<keyword evidence="4" id="KW-0496">Mitochondrion</keyword>
<dbReference type="SUPFAM" id="SSF160909">
    <property type="entry name" value="ATP12-like"/>
    <property type="match status" value="1"/>
</dbReference>
<dbReference type="InterPro" id="IPR023335">
    <property type="entry name" value="ATP12_ortho_dom_sf"/>
</dbReference>
<comment type="caution">
    <text evidence="6">The sequence shown here is derived from an EMBL/GenBank/DDBJ whole genome shotgun (WGS) entry which is preliminary data.</text>
</comment>
<dbReference type="PANTHER" id="PTHR21013">
    <property type="entry name" value="ATP SYNTHASE MITOCHONDRIAL F1 COMPLEX ASSEMBLY FACTOR 2/ATP12 PROTEIN, MITOCHONDRIAL PRECURSOR"/>
    <property type="match status" value="1"/>
</dbReference>
<keyword evidence="5" id="KW-0143">Chaperone</keyword>
<proteinExistence type="inferred from homology"/>
<evidence type="ECO:0000313" key="6">
    <source>
        <dbReference type="EMBL" id="GLB35403.1"/>
    </source>
</evidence>
<accession>A0A9P3PH82</accession>
<dbReference type="PANTHER" id="PTHR21013:SF10">
    <property type="entry name" value="ATP SYNTHASE MITOCHONDRIAL F1 COMPLEX ASSEMBLY FACTOR 2"/>
    <property type="match status" value="1"/>
</dbReference>
<gene>
    <name evidence="6" type="primary">atp12</name>
    <name evidence="6" type="ORF">LshimejAT787_0209680</name>
</gene>
<comment type="subcellular location">
    <subcellularLocation>
        <location evidence="1">Mitochondrion</location>
    </subcellularLocation>
</comment>
<dbReference type="Gene3D" id="1.10.3580.10">
    <property type="entry name" value="ATP12 ATPase"/>
    <property type="match status" value="1"/>
</dbReference>
<evidence type="ECO:0000256" key="2">
    <source>
        <dbReference type="ARBA" id="ARBA00008231"/>
    </source>
</evidence>
<dbReference type="OrthoDB" id="5673at2759"/>